<evidence type="ECO:0000313" key="6">
    <source>
        <dbReference type="Proteomes" id="UP001179121"/>
    </source>
</evidence>
<dbReference type="CDD" id="cd00845">
    <property type="entry name" value="MPP_UshA_N_like"/>
    <property type="match status" value="1"/>
</dbReference>
<keyword evidence="2" id="KW-0378">Hydrolase</keyword>
<dbReference type="AlphaFoldDB" id="A0AA86T207"/>
<dbReference type="Gene3D" id="3.90.780.10">
    <property type="entry name" value="5'-Nucleotidase, C-terminal domain"/>
    <property type="match status" value="1"/>
</dbReference>
<dbReference type="PANTHER" id="PTHR11575:SF24">
    <property type="entry name" value="5'-NUCLEOTIDASE"/>
    <property type="match status" value="1"/>
</dbReference>
<protein>
    <submittedName>
        <fullName evidence="5">5'-nucleotidase</fullName>
    </submittedName>
</protein>
<organism evidence="5 6">
    <name type="scientific">Nitrospira tepida</name>
    <dbReference type="NCBI Taxonomy" id="2973512"/>
    <lineage>
        <taxon>Bacteria</taxon>
        <taxon>Pseudomonadati</taxon>
        <taxon>Nitrospirota</taxon>
        <taxon>Nitrospiria</taxon>
        <taxon>Nitrospirales</taxon>
        <taxon>Nitrospiraceae</taxon>
        <taxon>Nitrospira</taxon>
    </lineage>
</organism>
<name>A0AA86T207_9BACT</name>
<accession>A0AA86T207</accession>
<evidence type="ECO:0000259" key="3">
    <source>
        <dbReference type="Pfam" id="PF00149"/>
    </source>
</evidence>
<dbReference type="InterPro" id="IPR006179">
    <property type="entry name" value="5_nucleotidase/apyrase"/>
</dbReference>
<dbReference type="SUPFAM" id="SSF56300">
    <property type="entry name" value="Metallo-dependent phosphatases"/>
    <property type="match status" value="1"/>
</dbReference>
<evidence type="ECO:0000259" key="4">
    <source>
        <dbReference type="Pfam" id="PF02872"/>
    </source>
</evidence>
<keyword evidence="1" id="KW-0732">Signal</keyword>
<dbReference type="Pfam" id="PF02872">
    <property type="entry name" value="5_nucleotid_C"/>
    <property type="match status" value="1"/>
</dbReference>
<dbReference type="Gene3D" id="3.60.21.10">
    <property type="match status" value="1"/>
</dbReference>
<dbReference type="RefSeq" id="WP_289267313.1">
    <property type="nucleotide sequence ID" value="NZ_OX365700.1"/>
</dbReference>
<keyword evidence="2" id="KW-0547">Nucleotide-binding</keyword>
<keyword evidence="6" id="KW-1185">Reference proteome</keyword>
<comment type="similarity">
    <text evidence="2">Belongs to the 5'-nucleotidase family.</text>
</comment>
<dbReference type="EMBL" id="OX365700">
    <property type="protein sequence ID" value="CAI4030320.1"/>
    <property type="molecule type" value="Genomic_DNA"/>
</dbReference>
<dbReference type="InterPro" id="IPR004843">
    <property type="entry name" value="Calcineurin-like_PHP"/>
</dbReference>
<reference evidence="5" key="1">
    <citation type="submission" date="2022-10" db="EMBL/GenBank/DDBJ databases">
        <authorList>
            <person name="Koch H."/>
        </authorList>
    </citation>
    <scope>NUCLEOTIDE SEQUENCE</scope>
    <source>
        <strain evidence="5">DNF</strain>
    </source>
</reference>
<evidence type="ECO:0000313" key="5">
    <source>
        <dbReference type="EMBL" id="CAI4030320.1"/>
    </source>
</evidence>
<dbReference type="Proteomes" id="UP001179121">
    <property type="component" value="Chromosome"/>
</dbReference>
<dbReference type="PRINTS" id="PR01607">
    <property type="entry name" value="APYRASEFAMLY"/>
</dbReference>
<dbReference type="GO" id="GO:0000166">
    <property type="term" value="F:nucleotide binding"/>
    <property type="evidence" value="ECO:0007669"/>
    <property type="project" value="UniProtKB-KW"/>
</dbReference>
<dbReference type="InterPro" id="IPR029052">
    <property type="entry name" value="Metallo-depent_PP-like"/>
</dbReference>
<dbReference type="PANTHER" id="PTHR11575">
    <property type="entry name" value="5'-NUCLEOTIDASE-RELATED"/>
    <property type="match status" value="1"/>
</dbReference>
<dbReference type="GO" id="GO:0016787">
    <property type="term" value="F:hydrolase activity"/>
    <property type="evidence" value="ECO:0007669"/>
    <property type="project" value="UniProtKB-KW"/>
</dbReference>
<dbReference type="GO" id="GO:0009166">
    <property type="term" value="P:nucleotide catabolic process"/>
    <property type="evidence" value="ECO:0007669"/>
    <property type="project" value="InterPro"/>
</dbReference>
<dbReference type="SUPFAM" id="SSF55816">
    <property type="entry name" value="5'-nucleotidase (syn. UDP-sugar hydrolase), C-terminal domain"/>
    <property type="match status" value="1"/>
</dbReference>
<proteinExistence type="inferred from homology"/>
<feature type="domain" description="Calcineurin-like phosphoesterase" evidence="3">
    <location>
        <begin position="32"/>
        <end position="238"/>
    </location>
</feature>
<sequence>MNCDRRLIGLALLLTVCFLWPAPGEGAEQTLTILHTSEHHGQVLPIERMGQKREGGMASRASVIAEIRTAASALLLVDSGDLLIGTPMSSVFRGEPDIKAMNLMGYQAMAAGNHEFDFGLDHLRALQALARFPLLCSNLTGKGVELPCRTSAVVSVGDLSIGLIGLLGRRNFPDTFNREVVRLLNLRDPIETARDSARTLKQEGAHLVLAVTHQEDEEDLALLSKAPEIDAVIGGHTPGFDGLRTARSAEPVAEATIPGPVFVKTHRQGRTIGRLDLTLDRMPGDPTKVTVVKARAKNLSIGEDIQPDQSVNELIQDYVRRMDALGAMMVGRALVNLDGETATVRTRESNLGNLLADLARAEFGTDLALVNGGQIRDSIPAGPVDLTRVLRVLPFSSTLVTLSISGQELRAALENSASRLPATNGRFLQVSGLTVTYDPQAPIGSRVKVVMVGDKPLDEFRRYRVTTDSFIADGGDGYTMLQQAQDRIERQVPLRDLLLQALKERPLKASLDGRIRFAEPANTGAPFDEKLPTTPSSP</sequence>
<dbReference type="KEGG" id="nti:DNFV4_00748"/>
<dbReference type="Pfam" id="PF00149">
    <property type="entry name" value="Metallophos"/>
    <property type="match status" value="1"/>
</dbReference>
<dbReference type="InterPro" id="IPR008334">
    <property type="entry name" value="5'-Nucleotdase_C"/>
</dbReference>
<evidence type="ECO:0000256" key="1">
    <source>
        <dbReference type="ARBA" id="ARBA00022729"/>
    </source>
</evidence>
<dbReference type="InterPro" id="IPR036907">
    <property type="entry name" value="5'-Nucleotdase_C_sf"/>
</dbReference>
<gene>
    <name evidence="5" type="ORF">DNFV4_00748</name>
</gene>
<feature type="domain" description="5'-Nucleotidase C-terminal" evidence="4">
    <location>
        <begin position="338"/>
        <end position="482"/>
    </location>
</feature>
<evidence type="ECO:0000256" key="2">
    <source>
        <dbReference type="RuleBase" id="RU362119"/>
    </source>
</evidence>